<proteinExistence type="predicted"/>
<reference evidence="2 3" key="1">
    <citation type="journal article" date="2022" name="Nat. Plants">
        <title>Genomes of leafy and leafless Platanthera orchids illuminate the evolution of mycoheterotrophy.</title>
        <authorList>
            <person name="Li M.H."/>
            <person name="Liu K.W."/>
            <person name="Li Z."/>
            <person name="Lu H.C."/>
            <person name="Ye Q.L."/>
            <person name="Zhang D."/>
            <person name="Wang J.Y."/>
            <person name="Li Y.F."/>
            <person name="Zhong Z.M."/>
            <person name="Liu X."/>
            <person name="Yu X."/>
            <person name="Liu D.K."/>
            <person name="Tu X.D."/>
            <person name="Liu B."/>
            <person name="Hao Y."/>
            <person name="Liao X.Y."/>
            <person name="Jiang Y.T."/>
            <person name="Sun W.H."/>
            <person name="Chen J."/>
            <person name="Chen Y.Q."/>
            <person name="Ai Y."/>
            <person name="Zhai J.W."/>
            <person name="Wu S.S."/>
            <person name="Zhou Z."/>
            <person name="Hsiao Y.Y."/>
            <person name="Wu W.L."/>
            <person name="Chen Y.Y."/>
            <person name="Lin Y.F."/>
            <person name="Hsu J.L."/>
            <person name="Li C.Y."/>
            <person name="Wang Z.W."/>
            <person name="Zhao X."/>
            <person name="Zhong W.Y."/>
            <person name="Ma X.K."/>
            <person name="Ma L."/>
            <person name="Huang J."/>
            <person name="Chen G.Z."/>
            <person name="Huang M.Z."/>
            <person name="Huang L."/>
            <person name="Peng D.H."/>
            <person name="Luo Y.B."/>
            <person name="Zou S.Q."/>
            <person name="Chen S.P."/>
            <person name="Lan S."/>
            <person name="Tsai W.C."/>
            <person name="Van de Peer Y."/>
            <person name="Liu Z.J."/>
        </authorList>
    </citation>
    <scope>NUCLEOTIDE SEQUENCE [LARGE SCALE GENOMIC DNA]</scope>
    <source>
        <strain evidence="2">Lor287</strain>
    </source>
</reference>
<evidence type="ECO:0000259" key="1">
    <source>
        <dbReference type="Pfam" id="PF07727"/>
    </source>
</evidence>
<dbReference type="CDD" id="cd09272">
    <property type="entry name" value="RNase_HI_RT_Ty1"/>
    <property type="match status" value="1"/>
</dbReference>
<dbReference type="Proteomes" id="UP001418222">
    <property type="component" value="Unassembled WGS sequence"/>
</dbReference>
<name>A0AAP0G3H3_9ASPA</name>
<gene>
    <name evidence="2" type="ORF">KSP39_PZI013119</name>
</gene>
<dbReference type="Pfam" id="PF07727">
    <property type="entry name" value="RVT_2"/>
    <property type="match status" value="1"/>
</dbReference>
<comment type="caution">
    <text evidence="2">The sequence shown here is derived from an EMBL/GenBank/DDBJ whole genome shotgun (WGS) entry which is preliminary data.</text>
</comment>
<dbReference type="EMBL" id="JBBWWQ010000011">
    <property type="protein sequence ID" value="KAK8935522.1"/>
    <property type="molecule type" value="Genomic_DNA"/>
</dbReference>
<keyword evidence="3" id="KW-1185">Reference proteome</keyword>
<evidence type="ECO:0000313" key="2">
    <source>
        <dbReference type="EMBL" id="KAK8935522.1"/>
    </source>
</evidence>
<accession>A0AAP0G3H3</accession>
<protein>
    <recommendedName>
        <fullName evidence="1">Reverse transcriptase Ty1/copia-type domain-containing protein</fullName>
    </recommendedName>
</protein>
<feature type="domain" description="Reverse transcriptase Ty1/copia-type" evidence="1">
    <location>
        <begin position="3"/>
        <end position="55"/>
    </location>
</feature>
<dbReference type="PANTHER" id="PTHR11439:SF483">
    <property type="entry name" value="PEPTIDE SYNTHASE GLIP-LIKE, PUTATIVE (AFU_ORTHOLOGUE AFUA_3G12920)-RELATED"/>
    <property type="match status" value="1"/>
</dbReference>
<evidence type="ECO:0000313" key="3">
    <source>
        <dbReference type="Proteomes" id="UP001418222"/>
    </source>
</evidence>
<dbReference type="InterPro" id="IPR013103">
    <property type="entry name" value="RVT_2"/>
</dbReference>
<dbReference type="PANTHER" id="PTHR11439">
    <property type="entry name" value="GAG-POL-RELATED RETROTRANSPOSON"/>
    <property type="match status" value="1"/>
</dbReference>
<organism evidence="2 3">
    <name type="scientific">Platanthera zijinensis</name>
    <dbReference type="NCBI Taxonomy" id="2320716"/>
    <lineage>
        <taxon>Eukaryota</taxon>
        <taxon>Viridiplantae</taxon>
        <taxon>Streptophyta</taxon>
        <taxon>Embryophyta</taxon>
        <taxon>Tracheophyta</taxon>
        <taxon>Spermatophyta</taxon>
        <taxon>Magnoliopsida</taxon>
        <taxon>Liliopsida</taxon>
        <taxon>Asparagales</taxon>
        <taxon>Orchidaceae</taxon>
        <taxon>Orchidoideae</taxon>
        <taxon>Orchideae</taxon>
        <taxon>Orchidinae</taxon>
        <taxon>Platanthera</taxon>
    </lineage>
</organism>
<dbReference type="AlphaFoldDB" id="A0AAP0G3H3"/>
<sequence>MMLHYEMTDLGFLTYFLGIQIQQHEDSIFLSQEKYAKNLLTKFGLKDCNPAIIPMTLNVKLEELKGEEKTDAESCRRIICSLMYLTKTRPDLECPVNKIARYVSNPSKQHFDAAKCILCYIQGTTSFGFIYPKGGNGKINEFCDADWGGDIDKRTSTGTYLFLLDQKPISWSFHKQQTIVLSTTEVEYMTLSNANCEAIWLK</sequence>